<dbReference type="PANTHER" id="PTHR31299:SF0">
    <property type="entry name" value="ESTERASE, PUTATIVE (AFU_ORTHOLOGUE AFUA_1G05850)-RELATED"/>
    <property type="match status" value="1"/>
</dbReference>
<dbReference type="Pfam" id="PF05139">
    <property type="entry name" value="Erythro_esteras"/>
    <property type="match status" value="1"/>
</dbReference>
<dbReference type="Gene3D" id="3.30.1870.10">
    <property type="entry name" value="EreA-like, domain 2"/>
    <property type="match status" value="1"/>
</dbReference>
<protein>
    <submittedName>
        <fullName evidence="1">Erythromycin esterase homolog</fullName>
    </submittedName>
</protein>
<dbReference type="PANTHER" id="PTHR31299">
    <property type="entry name" value="ESTERASE, PUTATIVE (AFU_ORTHOLOGUE AFUA_1G05850)-RELATED"/>
    <property type="match status" value="1"/>
</dbReference>
<dbReference type="AlphaFoldDB" id="A0A1H1TX12"/>
<dbReference type="PIRSF" id="PIRSF036794">
    <property type="entry name" value="UCP_erythr_ester"/>
    <property type="match status" value="1"/>
</dbReference>
<dbReference type="RefSeq" id="WP_172830784.1">
    <property type="nucleotide sequence ID" value="NZ_LT629751.1"/>
</dbReference>
<organism evidence="1 2">
    <name type="scientific">Pseudomonas oryzae</name>
    <dbReference type="NCBI Taxonomy" id="1392877"/>
    <lineage>
        <taxon>Bacteria</taxon>
        <taxon>Pseudomonadati</taxon>
        <taxon>Pseudomonadota</taxon>
        <taxon>Gammaproteobacteria</taxon>
        <taxon>Pseudomonadales</taxon>
        <taxon>Pseudomonadaceae</taxon>
        <taxon>Pseudomonas</taxon>
    </lineage>
</organism>
<dbReference type="InterPro" id="IPR014622">
    <property type="entry name" value="UCP036794_erythomycin"/>
</dbReference>
<dbReference type="STRING" id="1392877.SAMN05216221_2288"/>
<gene>
    <name evidence="1" type="ORF">SAMN05216221_2288</name>
</gene>
<keyword evidence="2" id="KW-1185">Reference proteome</keyword>
<sequence>MKEAAPRPGDDERLALLRRHAEPLPPVESDAFAALFDRYADARVVLIGEASHGTSEFYRCRAAITRRLIERHGFTVVAVEADWPDAAQIDRQVRQQEPPTWTRQAFQRFPTWMWRNREVLEFCSWLTQHNAALPMARRVEFRGLDVYSLGASISAVLDYLERTDAAAAQAARQRYGCLKPWENAPALYGRNVLHGQQSCEEAVVAQLRALLEQRLAHLAGDGEAFFDATQNARVVQAAEQYYRAMYHGSIVSWNLRDQHMFDTLQRLLEHRGPAAKAVVWAHNSHIGNASATAMGWAGEFNIGELCRNAWGRAAVLIGMGTDRGTVAAADDWDAPMHVQQVRASRQDSWEQVFLQVGLPASLTDWRDGDARRSDSRSELRAALADTRLERAIGVIYRPESERQSHYFEAVLAEQFDAWIWLEETCAVTPLDDSTPCSGEEDTYPFGE</sequence>
<dbReference type="CDD" id="cd14728">
    <property type="entry name" value="Ere-like"/>
    <property type="match status" value="1"/>
</dbReference>
<accession>A0A1H1TX12</accession>
<evidence type="ECO:0000313" key="1">
    <source>
        <dbReference type="EMBL" id="SDS64770.1"/>
    </source>
</evidence>
<dbReference type="Proteomes" id="UP000243359">
    <property type="component" value="Chromosome I"/>
</dbReference>
<proteinExistence type="predicted"/>
<reference evidence="2" key="1">
    <citation type="submission" date="2016-10" db="EMBL/GenBank/DDBJ databases">
        <authorList>
            <person name="Varghese N."/>
            <person name="Submissions S."/>
        </authorList>
    </citation>
    <scope>NUCLEOTIDE SEQUENCE [LARGE SCALE GENOMIC DNA]</scope>
    <source>
        <strain evidence="2">KCTC 32247</strain>
    </source>
</reference>
<dbReference type="InterPro" id="IPR052036">
    <property type="entry name" value="Hydrolase/PRTase-associated"/>
</dbReference>
<evidence type="ECO:0000313" key="2">
    <source>
        <dbReference type="Proteomes" id="UP000243359"/>
    </source>
</evidence>
<dbReference type="Gene3D" id="3.40.1660.10">
    <property type="entry name" value="EreA-like (biosynthetic domain)"/>
    <property type="match status" value="1"/>
</dbReference>
<dbReference type="EMBL" id="LT629751">
    <property type="protein sequence ID" value="SDS64770.1"/>
    <property type="molecule type" value="Genomic_DNA"/>
</dbReference>
<name>A0A1H1TX12_9PSED</name>
<dbReference type="SUPFAM" id="SSF159501">
    <property type="entry name" value="EreA/ChaN-like"/>
    <property type="match status" value="1"/>
</dbReference>
<dbReference type="Gene3D" id="1.20.1440.30">
    <property type="entry name" value="Biosynthetic Protein domain"/>
    <property type="match status" value="1"/>
</dbReference>
<dbReference type="GO" id="GO:0046677">
    <property type="term" value="P:response to antibiotic"/>
    <property type="evidence" value="ECO:0007669"/>
    <property type="project" value="InterPro"/>
</dbReference>
<dbReference type="InterPro" id="IPR007815">
    <property type="entry name" value="Emycin_Estase"/>
</dbReference>